<comment type="similarity">
    <text evidence="5">Belongs to the steroid 5-alpha reductase family. Polyprenal reductase subfamily.</text>
</comment>
<dbReference type="GO" id="GO:0003865">
    <property type="term" value="F:3-oxo-5-alpha-steroid 4-dehydrogenase activity"/>
    <property type="evidence" value="ECO:0007669"/>
    <property type="project" value="TreeGrafter"/>
</dbReference>
<evidence type="ECO:0000256" key="2">
    <source>
        <dbReference type="ARBA" id="ARBA00022692"/>
    </source>
</evidence>
<feature type="transmembrane region" description="Helical" evidence="5">
    <location>
        <begin position="88"/>
        <end position="109"/>
    </location>
</feature>
<evidence type="ECO:0000256" key="4">
    <source>
        <dbReference type="ARBA" id="ARBA00023136"/>
    </source>
</evidence>
<dbReference type="PANTHER" id="PTHR14624">
    <property type="entry name" value="DFG10 PROTEIN"/>
    <property type="match status" value="1"/>
</dbReference>
<comment type="catalytic activity">
    <reaction evidence="5">
        <text>a di-trans,poly-cis-dolichal + NADP(+) = a di-trans,poly-cis-polyprenal + NADPH + H(+)</text>
        <dbReference type="Rhea" id="RHEA:80727"/>
        <dbReference type="Rhea" id="RHEA-COMP:19536"/>
        <dbReference type="Rhea" id="RHEA-COMP:19537"/>
        <dbReference type="ChEBI" id="CHEBI:15378"/>
        <dbReference type="ChEBI" id="CHEBI:57783"/>
        <dbReference type="ChEBI" id="CHEBI:58349"/>
        <dbReference type="ChEBI" id="CHEBI:231623"/>
        <dbReference type="ChEBI" id="CHEBI:231637"/>
        <dbReference type="EC" id="1.3.1.94"/>
    </reaction>
    <physiologicalReaction direction="right-to-left" evidence="5">
        <dbReference type="Rhea" id="RHEA:80729"/>
    </physiologicalReaction>
</comment>
<keyword evidence="4 5" id="KW-0472">Membrane</keyword>
<dbReference type="GO" id="GO:0160198">
    <property type="term" value="F:polyprenal reductase activity"/>
    <property type="evidence" value="ECO:0007669"/>
    <property type="project" value="UniProtKB-EC"/>
</dbReference>
<accession>A0A1Q5T0U3</accession>
<protein>
    <recommendedName>
        <fullName evidence="5">Polyprenal reductase</fullName>
        <ecNumber evidence="5">1.3.1.94</ecNumber>
    </recommendedName>
</protein>
<dbReference type="InterPro" id="IPR001104">
    <property type="entry name" value="3-oxo-5_a-steroid_4-DH_C"/>
</dbReference>
<dbReference type="OrthoDB" id="541710at2759"/>
<dbReference type="InterPro" id="IPR039698">
    <property type="entry name" value="Dfg10/SRD5A3"/>
</dbReference>
<evidence type="ECO:0000256" key="5">
    <source>
        <dbReference type="RuleBase" id="RU367081"/>
    </source>
</evidence>
<dbReference type="GO" id="GO:0102389">
    <property type="term" value="F:polyprenol reductase activity"/>
    <property type="evidence" value="ECO:0007669"/>
    <property type="project" value="UniProtKB-UniRule"/>
</dbReference>
<keyword evidence="5" id="KW-0521">NADP</keyword>
<name>A0A1Q5T0U3_9EURO</name>
<comment type="subcellular location">
    <subcellularLocation>
        <location evidence="1">Endomembrane system</location>
        <topology evidence="1">Multi-pass membrane protein</topology>
    </subcellularLocation>
    <subcellularLocation>
        <location evidence="5">Endoplasmic reticulum membrane</location>
    </subcellularLocation>
</comment>
<keyword evidence="5" id="KW-0256">Endoplasmic reticulum</keyword>
<dbReference type="Pfam" id="PF02544">
    <property type="entry name" value="Steroid_dh"/>
    <property type="match status" value="1"/>
</dbReference>
<comment type="caution">
    <text evidence="7">The sequence shown here is derived from an EMBL/GenBank/DDBJ whole genome shotgun (WGS) entry which is preliminary data.</text>
</comment>
<dbReference type="GO" id="GO:0005789">
    <property type="term" value="C:endoplasmic reticulum membrane"/>
    <property type="evidence" value="ECO:0007669"/>
    <property type="project" value="UniProtKB-SubCell"/>
</dbReference>
<dbReference type="Proteomes" id="UP000186955">
    <property type="component" value="Unassembled WGS sequence"/>
</dbReference>
<reference evidence="7 8" key="1">
    <citation type="submission" date="2016-10" db="EMBL/GenBank/DDBJ databases">
        <title>Genome sequence of the ascomycete fungus Penicillium subrubescens.</title>
        <authorList>
            <person name="De Vries R.P."/>
            <person name="Peng M."/>
            <person name="Dilokpimol A."/>
            <person name="Hilden K."/>
            <person name="Makela M.R."/>
            <person name="Grigoriev I."/>
            <person name="Riley R."/>
            <person name="Granchi Z."/>
        </authorList>
    </citation>
    <scope>NUCLEOTIDE SEQUENCE [LARGE SCALE GENOMIC DNA]</scope>
    <source>
        <strain evidence="7 8">CBS 132785</strain>
    </source>
</reference>
<evidence type="ECO:0000256" key="1">
    <source>
        <dbReference type="ARBA" id="ARBA00004127"/>
    </source>
</evidence>
<dbReference type="STRING" id="1316194.A0A1Q5T0U3"/>
<dbReference type="EC" id="1.3.1.94" evidence="5"/>
<keyword evidence="5" id="KW-0560">Oxidoreductase</keyword>
<organism evidence="7 8">
    <name type="scientific">Penicillium subrubescens</name>
    <dbReference type="NCBI Taxonomy" id="1316194"/>
    <lineage>
        <taxon>Eukaryota</taxon>
        <taxon>Fungi</taxon>
        <taxon>Dikarya</taxon>
        <taxon>Ascomycota</taxon>
        <taxon>Pezizomycotina</taxon>
        <taxon>Eurotiomycetes</taxon>
        <taxon>Eurotiomycetidae</taxon>
        <taxon>Eurotiales</taxon>
        <taxon>Aspergillaceae</taxon>
        <taxon>Penicillium</taxon>
    </lineage>
</organism>
<evidence type="ECO:0000259" key="6">
    <source>
        <dbReference type="Pfam" id="PF02544"/>
    </source>
</evidence>
<feature type="transmembrane region" description="Helical" evidence="5">
    <location>
        <begin position="166"/>
        <end position="185"/>
    </location>
</feature>
<dbReference type="UniPathway" id="UPA00378"/>
<evidence type="ECO:0000256" key="3">
    <source>
        <dbReference type="ARBA" id="ARBA00022989"/>
    </source>
</evidence>
<comment type="caution">
    <text evidence="5">Lacks conserved residue(s) required for the propagation of feature annotation.</text>
</comment>
<comment type="pathway">
    <text evidence="5">Protein modification; protein glycosylation.</text>
</comment>
<keyword evidence="8" id="KW-1185">Reference proteome</keyword>
<keyword evidence="2 5" id="KW-0812">Transmembrane</keyword>
<evidence type="ECO:0000313" key="7">
    <source>
        <dbReference type="EMBL" id="OKO93705.1"/>
    </source>
</evidence>
<feature type="domain" description="3-oxo-5-alpha-steroid 4-dehydrogenase C-terminal" evidence="6">
    <location>
        <begin position="187"/>
        <end position="321"/>
    </location>
</feature>
<evidence type="ECO:0000313" key="8">
    <source>
        <dbReference type="Proteomes" id="UP000186955"/>
    </source>
</evidence>
<comment type="function">
    <text evidence="5">Plays a key role in early steps of protein N-linked glycosylation by being involved in the conversion of polyprenol into dolichol. Acts as a polyprenal reductase that mediates the reduction of polyprenal into dolichal in a NADP-dependent mechanism. Dolichols are required for the synthesis of dolichol-linked monosaccharides and the oligosaccharide precursor used for N-glycosylation.</text>
</comment>
<sequence>MDLLAHVDSALEAAHMDAIDALRAFFLLAAATAVSVSIPSALRDRFVTYGPRATATGAEPVAGSRPPAQASSSGLLDYLATWQVPHSYFIQFYIASVASSVFWAVQLCWRGRVFEAIASRVSEEHLQQSMSLTQVLICWILLAIQGSRRLWECIIFAKPSSSKMSFAHWVLGMGFYLAAGIAIWIEGSGAILSRSLTLADFQFTNAPTARTFICVPLFLIASGLQHDCHHFLFSLKKYTLPDHPIFRGIVCPHYGAECLIYLSLTYLAAPPGQVVNKTMLSCLALVAVNLGLTAHNTKKWYMQKFGREAVQDRWLMIPYIY</sequence>
<gene>
    <name evidence="7" type="ORF">PENSUB_11984</name>
</gene>
<dbReference type="PANTHER" id="PTHR14624:SF0">
    <property type="entry name" value="POLYPRENOL REDUCTASE"/>
    <property type="match status" value="1"/>
</dbReference>
<keyword evidence="3 5" id="KW-1133">Transmembrane helix</keyword>
<dbReference type="AlphaFoldDB" id="A0A1Q5T0U3"/>
<dbReference type="EMBL" id="MNBE01000723">
    <property type="protein sequence ID" value="OKO93705.1"/>
    <property type="molecule type" value="Genomic_DNA"/>
</dbReference>
<dbReference type="PROSITE" id="PS50244">
    <property type="entry name" value="S5A_REDUCTASE"/>
    <property type="match status" value="1"/>
</dbReference>
<dbReference type="GO" id="GO:0016095">
    <property type="term" value="P:polyprenol catabolic process"/>
    <property type="evidence" value="ECO:0007669"/>
    <property type="project" value="UniProtKB-UniRule"/>
</dbReference>
<dbReference type="GO" id="GO:0006488">
    <property type="term" value="P:dolichol-linked oligosaccharide biosynthetic process"/>
    <property type="evidence" value="ECO:0007669"/>
    <property type="project" value="UniProtKB-UniRule"/>
</dbReference>
<proteinExistence type="inferred from homology"/>
<feature type="transmembrane region" description="Helical" evidence="5">
    <location>
        <begin position="21"/>
        <end position="42"/>
    </location>
</feature>